<feature type="transmembrane region" description="Helical" evidence="1">
    <location>
        <begin position="68"/>
        <end position="89"/>
    </location>
</feature>
<comment type="caution">
    <text evidence="2">The sequence shown here is derived from an EMBL/GenBank/DDBJ whole genome shotgun (WGS) entry which is preliminary data.</text>
</comment>
<evidence type="ECO:0000256" key="1">
    <source>
        <dbReference type="SAM" id="Phobius"/>
    </source>
</evidence>
<protein>
    <submittedName>
        <fullName evidence="2">Putative membrane protein YeaQ/YmgE (Transglycosylase-associated protein family)</fullName>
    </submittedName>
</protein>
<dbReference type="AlphaFoldDB" id="A0A841FS19"/>
<keyword evidence="3" id="KW-1185">Reference proteome</keyword>
<feature type="transmembrane region" description="Helical" evidence="1">
    <location>
        <begin position="35"/>
        <end position="56"/>
    </location>
</feature>
<sequence length="98" mass="10407">MWQMVALTFLAGVFAANATPHFVKGITKEHFPTVFGSGPLVNVVVGWTGYVIAGLLFSVSRAGTHPRLAFAAVSFGVLVMAVFHAWVGAFGKRTAVRS</sequence>
<dbReference type="Proteomes" id="UP000548476">
    <property type="component" value="Unassembled WGS sequence"/>
</dbReference>
<name>A0A841FS19_9ACTN</name>
<accession>A0A841FS19</accession>
<keyword evidence="1" id="KW-0812">Transmembrane</keyword>
<proteinExistence type="predicted"/>
<dbReference type="RefSeq" id="WP_184787627.1">
    <property type="nucleotide sequence ID" value="NZ_BONT01000067.1"/>
</dbReference>
<dbReference type="EMBL" id="JACHGT010000005">
    <property type="protein sequence ID" value="MBB6034760.1"/>
    <property type="molecule type" value="Genomic_DNA"/>
</dbReference>
<evidence type="ECO:0000313" key="3">
    <source>
        <dbReference type="Proteomes" id="UP000548476"/>
    </source>
</evidence>
<evidence type="ECO:0000313" key="2">
    <source>
        <dbReference type="EMBL" id="MBB6034760.1"/>
    </source>
</evidence>
<gene>
    <name evidence="2" type="ORF">HNR73_002614</name>
</gene>
<organism evidence="2 3">
    <name type="scientific">Phytomonospora endophytica</name>
    <dbReference type="NCBI Taxonomy" id="714109"/>
    <lineage>
        <taxon>Bacteria</taxon>
        <taxon>Bacillati</taxon>
        <taxon>Actinomycetota</taxon>
        <taxon>Actinomycetes</taxon>
        <taxon>Micromonosporales</taxon>
        <taxon>Micromonosporaceae</taxon>
        <taxon>Phytomonospora</taxon>
    </lineage>
</organism>
<reference evidence="2 3" key="1">
    <citation type="submission" date="2020-08" db="EMBL/GenBank/DDBJ databases">
        <title>Genomic Encyclopedia of Type Strains, Phase IV (KMG-IV): sequencing the most valuable type-strain genomes for metagenomic binning, comparative biology and taxonomic classification.</title>
        <authorList>
            <person name="Goeker M."/>
        </authorList>
    </citation>
    <scope>NUCLEOTIDE SEQUENCE [LARGE SCALE GENOMIC DNA]</scope>
    <source>
        <strain evidence="2 3">YIM 65646</strain>
    </source>
</reference>
<keyword evidence="1" id="KW-1133">Transmembrane helix</keyword>
<keyword evidence="1" id="KW-0472">Membrane</keyword>